<evidence type="ECO:0000313" key="2">
    <source>
        <dbReference type="Proteomes" id="UP000789920"/>
    </source>
</evidence>
<proteinExistence type="predicted"/>
<reference evidence="1" key="1">
    <citation type="submission" date="2021-06" db="EMBL/GenBank/DDBJ databases">
        <authorList>
            <person name="Kallberg Y."/>
            <person name="Tangrot J."/>
            <person name="Rosling A."/>
        </authorList>
    </citation>
    <scope>NUCLEOTIDE SEQUENCE</scope>
    <source>
        <strain evidence="1">MA461A</strain>
    </source>
</reference>
<organism evidence="1 2">
    <name type="scientific">Racocetra persica</name>
    <dbReference type="NCBI Taxonomy" id="160502"/>
    <lineage>
        <taxon>Eukaryota</taxon>
        <taxon>Fungi</taxon>
        <taxon>Fungi incertae sedis</taxon>
        <taxon>Mucoromycota</taxon>
        <taxon>Glomeromycotina</taxon>
        <taxon>Glomeromycetes</taxon>
        <taxon>Diversisporales</taxon>
        <taxon>Gigasporaceae</taxon>
        <taxon>Racocetra</taxon>
    </lineage>
</organism>
<name>A0ACA9NF81_9GLOM</name>
<sequence>MPKKYYEILGVAETASEAEIRTAYRQLSLKYHPDKVATSGLTVKQATEKMQEINEACEVLMNPEKRVHYDRRGDNENDDTNDTSSSTDGLFDLKNFKELVIYLMTCHIGQNGISDEELKKSGFDFYNEDIRDKKSHREVADYIWLYRNWAESQEHETVLRSPSEIQEGSEENNDLDSEPTNEDLEETSDNEEETENSPPPHSDGKTF</sequence>
<keyword evidence="2" id="KW-1185">Reference proteome</keyword>
<accession>A0ACA9NF81</accession>
<comment type="caution">
    <text evidence="1">The sequence shown here is derived from an EMBL/GenBank/DDBJ whole genome shotgun (WGS) entry which is preliminary data.</text>
</comment>
<evidence type="ECO:0000313" key="1">
    <source>
        <dbReference type="EMBL" id="CAG8646614.1"/>
    </source>
</evidence>
<protein>
    <submittedName>
        <fullName evidence="1">34918_t:CDS:1</fullName>
    </submittedName>
</protein>
<gene>
    <name evidence="1" type="ORF">RPERSI_LOCUS7699</name>
</gene>
<dbReference type="EMBL" id="CAJVQC010013258">
    <property type="protein sequence ID" value="CAG8646614.1"/>
    <property type="molecule type" value="Genomic_DNA"/>
</dbReference>
<dbReference type="Proteomes" id="UP000789920">
    <property type="component" value="Unassembled WGS sequence"/>
</dbReference>